<feature type="transmembrane region" description="Helical" evidence="2">
    <location>
        <begin position="42"/>
        <end position="59"/>
    </location>
</feature>
<keyword evidence="2" id="KW-1133">Transmembrane helix</keyword>
<feature type="compositionally biased region" description="Basic residues" evidence="1">
    <location>
        <begin position="165"/>
        <end position="176"/>
    </location>
</feature>
<evidence type="ECO:0000256" key="1">
    <source>
        <dbReference type="SAM" id="MobiDB-lite"/>
    </source>
</evidence>
<evidence type="ECO:0000313" key="5">
    <source>
        <dbReference type="Proteomes" id="UP000807371"/>
    </source>
</evidence>
<protein>
    <recommendedName>
        <fullName evidence="3">DUF6542 domain-containing protein</fullName>
    </recommendedName>
</protein>
<keyword evidence="5" id="KW-1185">Reference proteome</keyword>
<feature type="transmembrane region" description="Helical" evidence="2">
    <location>
        <begin position="12"/>
        <end position="36"/>
    </location>
</feature>
<feature type="compositionally biased region" description="Basic and acidic residues" evidence="1">
    <location>
        <begin position="134"/>
        <end position="143"/>
    </location>
</feature>
<sequence>MLTAVRRLPSPRLTGFGAGLLAVLAMVTIGCLDALLLSGSPAVYGVLYLLVCAVCGLFVRPADLAMAPVVVPIAFLLGLVPINDGEKGVGSQAMGVFTTLSLHAGWLYAGTLLAGLIVLVRRAAPASRRRARPRPAERADRPVRTPRQRPRGRRPEAGPAERGARRPGRPREPRRR</sequence>
<feature type="region of interest" description="Disordered" evidence="1">
    <location>
        <begin position="129"/>
        <end position="176"/>
    </location>
</feature>
<evidence type="ECO:0000256" key="2">
    <source>
        <dbReference type="SAM" id="Phobius"/>
    </source>
</evidence>
<keyword evidence="2" id="KW-0812">Transmembrane</keyword>
<feature type="domain" description="DUF6542" evidence="3">
    <location>
        <begin position="12"/>
        <end position="123"/>
    </location>
</feature>
<dbReference type="InterPro" id="IPR046672">
    <property type="entry name" value="DUF6542"/>
</dbReference>
<feature type="transmembrane region" description="Helical" evidence="2">
    <location>
        <begin position="102"/>
        <end position="120"/>
    </location>
</feature>
<proteinExistence type="predicted"/>
<evidence type="ECO:0000259" key="3">
    <source>
        <dbReference type="Pfam" id="PF20177"/>
    </source>
</evidence>
<name>A0ABS0NNM3_9ACTN</name>
<dbReference type="EMBL" id="JACYXC010000001">
    <property type="protein sequence ID" value="MBH5336783.1"/>
    <property type="molecule type" value="Genomic_DNA"/>
</dbReference>
<organism evidence="4 5">
    <name type="scientific">Streptomyces pactum</name>
    <dbReference type="NCBI Taxonomy" id="68249"/>
    <lineage>
        <taxon>Bacteria</taxon>
        <taxon>Bacillati</taxon>
        <taxon>Actinomycetota</taxon>
        <taxon>Actinomycetes</taxon>
        <taxon>Kitasatosporales</taxon>
        <taxon>Streptomycetaceae</taxon>
        <taxon>Streptomyces</taxon>
    </lineage>
</organism>
<keyword evidence="2" id="KW-0472">Membrane</keyword>
<dbReference type="Proteomes" id="UP000807371">
    <property type="component" value="Unassembled WGS sequence"/>
</dbReference>
<gene>
    <name evidence="4" type="ORF">IHE55_19215</name>
</gene>
<reference evidence="4 5" key="1">
    <citation type="submission" date="2020-09" db="EMBL/GenBank/DDBJ databases">
        <title>Biosynthesis of the nuclear factor of activated T cells inhibitor NFAT-133 and its congeners in Streptomyces pactum.</title>
        <authorList>
            <person name="Zhou W."/>
            <person name="Posri P."/>
            <person name="Abugrain M.E."/>
            <person name="Weisberg A.J."/>
            <person name="Chang J.H."/>
            <person name="Mahmud T."/>
        </authorList>
    </citation>
    <scope>NUCLEOTIDE SEQUENCE [LARGE SCALE GENOMIC DNA]</scope>
    <source>
        <strain evidence="4 5">ATCC 27456</strain>
    </source>
</reference>
<evidence type="ECO:0000313" key="4">
    <source>
        <dbReference type="EMBL" id="MBH5336783.1"/>
    </source>
</evidence>
<comment type="caution">
    <text evidence="4">The sequence shown here is derived from an EMBL/GenBank/DDBJ whole genome shotgun (WGS) entry which is preliminary data.</text>
</comment>
<feature type="transmembrane region" description="Helical" evidence="2">
    <location>
        <begin position="64"/>
        <end position="82"/>
    </location>
</feature>
<accession>A0ABS0NNM3</accession>
<dbReference type="PROSITE" id="PS51257">
    <property type="entry name" value="PROKAR_LIPOPROTEIN"/>
    <property type="match status" value="1"/>
</dbReference>
<dbReference type="Pfam" id="PF20177">
    <property type="entry name" value="DUF6542"/>
    <property type="match status" value="1"/>
</dbReference>